<proteinExistence type="predicted"/>
<accession>A0A090TMV1</accession>
<reference evidence="1 2" key="2">
    <citation type="submission" date="2014-09" db="EMBL/GenBank/DDBJ databases">
        <authorList>
            <consortium name="NBRP consortium"/>
            <person name="Sawabe T."/>
            <person name="Meirelles P."/>
            <person name="Nakanishi M."/>
            <person name="Sayaka M."/>
            <person name="Hattori M."/>
            <person name="Ohkuma M."/>
        </authorList>
    </citation>
    <scope>NUCLEOTIDE SEQUENCE [LARGE SCALE GENOMIC DNA]</scope>
    <source>
        <strain evidence="1 2">JCM 19240</strain>
    </source>
</reference>
<dbReference type="AlphaFoldDB" id="A0A090TMV1"/>
<reference evidence="1 2" key="1">
    <citation type="submission" date="2014-09" db="EMBL/GenBank/DDBJ databases">
        <title>Vibrio maritimus JCM 19240. (C210) whole genome shotgun sequence.</title>
        <authorList>
            <person name="Sawabe T."/>
            <person name="Meirelles P."/>
            <person name="Nakanishi M."/>
            <person name="Sayaka M."/>
            <person name="Hattori M."/>
            <person name="Ohkuma M."/>
        </authorList>
    </citation>
    <scope>NUCLEOTIDE SEQUENCE [LARGE SCALE GENOMIC DNA]</scope>
    <source>
        <strain evidence="1 2">JCM 19240</strain>
    </source>
</reference>
<sequence>MEKEVFFVGFKKTCHDQFQGKALMLCAYKILLEFHYSESE</sequence>
<dbReference type="EMBL" id="BBMT01000002">
    <property type="protein sequence ID" value="GAL32567.1"/>
    <property type="molecule type" value="Genomic_DNA"/>
</dbReference>
<keyword evidence="2" id="KW-1185">Reference proteome</keyword>
<dbReference type="Proteomes" id="UP000029224">
    <property type="component" value="Unassembled WGS sequence"/>
</dbReference>
<name>A0A090TMV1_9VIBR</name>
<evidence type="ECO:0000313" key="1">
    <source>
        <dbReference type="EMBL" id="GAL32567.1"/>
    </source>
</evidence>
<gene>
    <name evidence="1" type="ORF">JCM19240_5999</name>
</gene>
<protein>
    <submittedName>
        <fullName evidence="1">Uncharacterized protein</fullName>
    </submittedName>
</protein>
<organism evidence="1 2">
    <name type="scientific">Vibrio maritimus</name>
    <dbReference type="NCBI Taxonomy" id="990268"/>
    <lineage>
        <taxon>Bacteria</taxon>
        <taxon>Pseudomonadati</taxon>
        <taxon>Pseudomonadota</taxon>
        <taxon>Gammaproteobacteria</taxon>
        <taxon>Vibrionales</taxon>
        <taxon>Vibrionaceae</taxon>
        <taxon>Vibrio</taxon>
    </lineage>
</organism>
<evidence type="ECO:0000313" key="2">
    <source>
        <dbReference type="Proteomes" id="UP000029224"/>
    </source>
</evidence>
<comment type="caution">
    <text evidence="1">The sequence shown here is derived from an EMBL/GenBank/DDBJ whole genome shotgun (WGS) entry which is preliminary data.</text>
</comment>